<proteinExistence type="predicted"/>
<evidence type="ECO:0000313" key="2">
    <source>
        <dbReference type="Proteomes" id="UP001153334"/>
    </source>
</evidence>
<dbReference type="Proteomes" id="UP001153334">
    <property type="component" value="Unassembled WGS sequence"/>
</dbReference>
<keyword evidence="2" id="KW-1185">Reference proteome</keyword>
<reference evidence="1" key="1">
    <citation type="submission" date="2022-11" db="EMBL/GenBank/DDBJ databases">
        <title>Genome Sequence of Nemania bipapillata.</title>
        <authorList>
            <person name="Buettner E."/>
        </authorList>
    </citation>
    <scope>NUCLEOTIDE SEQUENCE</scope>
    <source>
        <strain evidence="1">CP14</strain>
    </source>
</reference>
<evidence type="ECO:0000313" key="1">
    <source>
        <dbReference type="EMBL" id="KAJ8116066.1"/>
    </source>
</evidence>
<sequence length="622" mass="69797">MNECRWAPLQWPKALKPLPQPPFQRDSYYGLDCLVRGIQQTARASIRRLAKSVHERASAEREKFQKSFKAFANANRIPRGPPLSDLVVTTSTTPTGYQNYTACLRSLHVELRPQADHCGRSVKANLALTRTKRLEEKGDKLISEQVERRFLFKAPSVSLATVLEKRKLHGHDLLRLLLSYLLAKAVWQLYDSDWTASNWSKDSRHFMRERVNDQPKHHEVIALFTYVVAPLGRLIKQAWSRDRDPETFDANPVFFEADEIPSDDGNPFNLDPPAAEHLSRAQTPTLEQTPTSSLPNIESQSRLYPSPSQPDTELETLSLDGGELLDAINGDNTIEDRDEDRDRIKEKVTFIGGDADVDAVGHGTHIAAIILRLTKNVDLYIGKITNTSSVSQRETVVERVVSRRVGNLTTSHYPPTPSAMADQDRSEIIRSNPIGNGLDAFRESTSIPCSEEAFNQLNEENFQNTTIDLLLALQQLRASRVFRFSNKTLSSGLLSLASAVASNDFDYARVKPLLVAVIAKKCDEEVWDQVYNAVTESTPPPRPIASSLQQTPWLRNTVSFVNSSEHRKYVNDVLTEELGPMYAGLRNLNETYFGGVAPKVETHYLVKGDGPGGHRMRIKMAS</sequence>
<name>A0ACC2ILS8_9PEZI</name>
<accession>A0ACC2ILS8</accession>
<protein>
    <submittedName>
        <fullName evidence="1">Uncharacterized protein</fullName>
    </submittedName>
</protein>
<gene>
    <name evidence="1" type="ORF">ONZ43_g4521</name>
</gene>
<dbReference type="EMBL" id="JAPESX010001235">
    <property type="protein sequence ID" value="KAJ8116066.1"/>
    <property type="molecule type" value="Genomic_DNA"/>
</dbReference>
<comment type="caution">
    <text evidence="1">The sequence shown here is derived from an EMBL/GenBank/DDBJ whole genome shotgun (WGS) entry which is preliminary data.</text>
</comment>
<organism evidence="1 2">
    <name type="scientific">Nemania bipapillata</name>
    <dbReference type="NCBI Taxonomy" id="110536"/>
    <lineage>
        <taxon>Eukaryota</taxon>
        <taxon>Fungi</taxon>
        <taxon>Dikarya</taxon>
        <taxon>Ascomycota</taxon>
        <taxon>Pezizomycotina</taxon>
        <taxon>Sordariomycetes</taxon>
        <taxon>Xylariomycetidae</taxon>
        <taxon>Xylariales</taxon>
        <taxon>Xylariaceae</taxon>
        <taxon>Nemania</taxon>
    </lineage>
</organism>